<keyword evidence="6" id="KW-1185">Reference proteome</keyword>
<evidence type="ECO:0000313" key="6">
    <source>
        <dbReference type="Proteomes" id="UP001164746"/>
    </source>
</evidence>
<feature type="repeat" description="ANK" evidence="3">
    <location>
        <begin position="48"/>
        <end position="80"/>
    </location>
</feature>
<accession>A0ABY7E1Q9</accession>
<dbReference type="Proteomes" id="UP001164746">
    <property type="component" value="Chromosome 4"/>
</dbReference>
<dbReference type="PROSITE" id="PS50297">
    <property type="entry name" value="ANK_REP_REGION"/>
    <property type="match status" value="1"/>
</dbReference>
<dbReference type="EMBL" id="CP111015">
    <property type="protein sequence ID" value="WAR03958.1"/>
    <property type="molecule type" value="Genomic_DNA"/>
</dbReference>
<evidence type="ECO:0000256" key="1">
    <source>
        <dbReference type="ARBA" id="ARBA00022737"/>
    </source>
</evidence>
<dbReference type="Gene3D" id="1.25.40.20">
    <property type="entry name" value="Ankyrin repeat-containing domain"/>
    <property type="match status" value="2"/>
</dbReference>
<dbReference type="PANTHER" id="PTHR24198:SF165">
    <property type="entry name" value="ANKYRIN REPEAT-CONTAINING PROTEIN-RELATED"/>
    <property type="match status" value="1"/>
</dbReference>
<keyword evidence="1" id="KW-0677">Repeat</keyword>
<organism evidence="5 6">
    <name type="scientific">Mya arenaria</name>
    <name type="common">Soft-shell clam</name>
    <dbReference type="NCBI Taxonomy" id="6604"/>
    <lineage>
        <taxon>Eukaryota</taxon>
        <taxon>Metazoa</taxon>
        <taxon>Spiralia</taxon>
        <taxon>Lophotrochozoa</taxon>
        <taxon>Mollusca</taxon>
        <taxon>Bivalvia</taxon>
        <taxon>Autobranchia</taxon>
        <taxon>Heteroconchia</taxon>
        <taxon>Euheterodonta</taxon>
        <taxon>Imparidentia</taxon>
        <taxon>Neoheterodontei</taxon>
        <taxon>Myida</taxon>
        <taxon>Myoidea</taxon>
        <taxon>Myidae</taxon>
        <taxon>Mya</taxon>
    </lineage>
</organism>
<evidence type="ECO:0000256" key="3">
    <source>
        <dbReference type="PROSITE-ProRule" id="PRU00023"/>
    </source>
</evidence>
<evidence type="ECO:0000313" key="5">
    <source>
        <dbReference type="EMBL" id="WAR03958.1"/>
    </source>
</evidence>
<feature type="transmembrane region" description="Helical" evidence="4">
    <location>
        <begin position="39"/>
        <end position="58"/>
    </location>
</feature>
<proteinExistence type="predicted"/>
<dbReference type="Pfam" id="PF12796">
    <property type="entry name" value="Ank_2"/>
    <property type="match status" value="1"/>
</dbReference>
<keyword evidence="4" id="KW-0472">Membrane</keyword>
<gene>
    <name evidence="5" type="ORF">MAR_010516</name>
</gene>
<dbReference type="PROSITE" id="PS50088">
    <property type="entry name" value="ANK_REPEAT"/>
    <property type="match status" value="1"/>
</dbReference>
<keyword evidence="4" id="KW-0812">Transmembrane</keyword>
<keyword evidence="4" id="KW-1133">Transmembrane helix</keyword>
<evidence type="ECO:0000256" key="4">
    <source>
        <dbReference type="SAM" id="Phobius"/>
    </source>
</evidence>
<dbReference type="InterPro" id="IPR002110">
    <property type="entry name" value="Ankyrin_rpt"/>
</dbReference>
<dbReference type="InterPro" id="IPR036770">
    <property type="entry name" value="Ankyrin_rpt-contain_sf"/>
</dbReference>
<dbReference type="SMART" id="SM00248">
    <property type="entry name" value="ANK"/>
    <property type="match status" value="3"/>
</dbReference>
<name>A0ABY7E1Q9_MYAAR</name>
<dbReference type="SUPFAM" id="SSF48403">
    <property type="entry name" value="Ankyrin repeat"/>
    <property type="match status" value="1"/>
</dbReference>
<evidence type="ECO:0000256" key="2">
    <source>
        <dbReference type="ARBA" id="ARBA00023043"/>
    </source>
</evidence>
<protein>
    <submittedName>
        <fullName evidence="5">SECG-like protein</fullName>
    </submittedName>
</protein>
<keyword evidence="2 3" id="KW-0040">ANK repeat</keyword>
<sequence>MKNGANVKIKDTCGLYPIFLAAIRGHFDTVSILLNMTKVRIVFGSYFLGMSLMHVAVWKNDRKLIQMLIDGNANPNVKDFFGQTPLLYAVMTGKKTATRLLQYADKTVPRHRDTRHCTLSLSKEISNL</sequence>
<reference evidence="5" key="1">
    <citation type="submission" date="2022-11" db="EMBL/GenBank/DDBJ databases">
        <title>Centuries of genome instability and evolution in soft-shell clam transmissible cancer (bioRxiv).</title>
        <authorList>
            <person name="Hart S.F.M."/>
            <person name="Yonemitsu M.A."/>
            <person name="Giersch R.M."/>
            <person name="Beal B.F."/>
            <person name="Arriagada G."/>
            <person name="Davis B.W."/>
            <person name="Ostrander E.A."/>
            <person name="Goff S.P."/>
            <person name="Metzger M.J."/>
        </authorList>
    </citation>
    <scope>NUCLEOTIDE SEQUENCE</scope>
    <source>
        <strain evidence="5">MELC-2E11</strain>
        <tissue evidence="5">Siphon/mantle</tissue>
    </source>
</reference>
<dbReference type="PANTHER" id="PTHR24198">
    <property type="entry name" value="ANKYRIN REPEAT AND PROTEIN KINASE DOMAIN-CONTAINING PROTEIN"/>
    <property type="match status" value="1"/>
</dbReference>